<dbReference type="InterPro" id="IPR011990">
    <property type="entry name" value="TPR-like_helical_dom_sf"/>
</dbReference>
<gene>
    <name evidence="8" type="ORF">prwr041_13410</name>
</gene>
<sequence>MKIFKICNLTLLAMMMLGLSSCVNDWLDESPSDGVDADKAITSSESLGSARTGLYAALKGDHTNTDYYAANFFAYAEAHGEDIQYNNISGSNRGSFYYYMNYAGANEFSSTAAVWKSPYIVISRASRMIEAAESGKLTDQSEAASTISQYENEAKALRGLALFDLVRIYGKPYTEDQGASLGVPVVTTSLQSTDKLARNKVSECYTQILKDLNDAINSKTLSTDNTPGYIDVWSAKAILSRVYMTMGNFGDALTVSEDIINNSPYKLWTKDQYVSAWNKKDANHTNEIMFEMTITNSTDWTDRPGVAYLYAESGGVNPGYGDLIATKSFVDMLSSDPNDIRNGVFLSPTAAADAAFGKNKIFLNKMPAVNGDVRYSNIPLVRLSEIYLNAAEAAFNAGNKDKAATYLNDIISNRTSDATKLVSASTITADRIYIERRKELVGEGHRFFDALRRNETITRYTNDADRGWHDVLPTASKSYNRDYFKALSAIPQYEMNANSNMVQNPGYGN</sequence>
<feature type="domain" description="RagB/SusD" evidence="7">
    <location>
        <begin position="218"/>
        <end position="507"/>
    </location>
</feature>
<evidence type="ECO:0000313" key="9">
    <source>
        <dbReference type="Proteomes" id="UP001319045"/>
    </source>
</evidence>
<evidence type="ECO:0000313" key="8">
    <source>
        <dbReference type="EMBL" id="BCS85448.1"/>
    </source>
</evidence>
<feature type="signal peptide" evidence="6">
    <location>
        <begin position="1"/>
        <end position="23"/>
    </location>
</feature>
<keyword evidence="3 6" id="KW-0732">Signal</keyword>
<dbReference type="Gene3D" id="2.20.20.130">
    <property type="match status" value="1"/>
</dbReference>
<evidence type="ECO:0000256" key="4">
    <source>
        <dbReference type="ARBA" id="ARBA00023136"/>
    </source>
</evidence>
<evidence type="ECO:0000256" key="5">
    <source>
        <dbReference type="ARBA" id="ARBA00023237"/>
    </source>
</evidence>
<organism evidence="8 9">
    <name type="scientific">Prevotella herbatica</name>
    <dbReference type="NCBI Taxonomy" id="2801997"/>
    <lineage>
        <taxon>Bacteria</taxon>
        <taxon>Pseudomonadati</taxon>
        <taxon>Bacteroidota</taxon>
        <taxon>Bacteroidia</taxon>
        <taxon>Bacteroidales</taxon>
        <taxon>Prevotellaceae</taxon>
        <taxon>Prevotella</taxon>
    </lineage>
</organism>
<keyword evidence="9" id="KW-1185">Reference proteome</keyword>
<accession>A0ABN6EHU6</accession>
<dbReference type="Gene3D" id="1.25.40.900">
    <property type="match status" value="1"/>
</dbReference>
<dbReference type="EMBL" id="AP024484">
    <property type="protein sequence ID" value="BCS85448.1"/>
    <property type="molecule type" value="Genomic_DNA"/>
</dbReference>
<reference evidence="8 9" key="1">
    <citation type="journal article" date="2022" name="Int. J. Syst. Evol. Microbiol.">
        <title>Prevotella herbatica sp. nov., a plant polysaccharide-decomposing anaerobic bacterium isolated from a methanogenic reactor.</title>
        <authorList>
            <person name="Uek A."/>
            <person name="Tonouchi A."/>
            <person name="Kaku N."/>
            <person name="Ueki K."/>
        </authorList>
    </citation>
    <scope>NUCLEOTIDE SEQUENCE [LARGE SCALE GENOMIC DNA]</scope>
    <source>
        <strain evidence="8 9">WR041</strain>
    </source>
</reference>
<dbReference type="SUPFAM" id="SSF48452">
    <property type="entry name" value="TPR-like"/>
    <property type="match status" value="1"/>
</dbReference>
<evidence type="ECO:0000256" key="6">
    <source>
        <dbReference type="SAM" id="SignalP"/>
    </source>
</evidence>
<dbReference type="InterPro" id="IPR012944">
    <property type="entry name" value="SusD_RagB_dom"/>
</dbReference>
<comment type="subcellular location">
    <subcellularLocation>
        <location evidence="1">Cell outer membrane</location>
    </subcellularLocation>
</comment>
<evidence type="ECO:0000256" key="2">
    <source>
        <dbReference type="ARBA" id="ARBA00006275"/>
    </source>
</evidence>
<dbReference type="Pfam" id="PF07980">
    <property type="entry name" value="SusD_RagB"/>
    <property type="match status" value="1"/>
</dbReference>
<feature type="chain" id="PRO_5046767605" evidence="6">
    <location>
        <begin position="24"/>
        <end position="509"/>
    </location>
</feature>
<protein>
    <submittedName>
        <fullName evidence="8">Membrane protein</fullName>
    </submittedName>
</protein>
<dbReference type="Gene3D" id="1.25.40.390">
    <property type="match status" value="1"/>
</dbReference>
<comment type="similarity">
    <text evidence="2">Belongs to the SusD family.</text>
</comment>
<proteinExistence type="inferred from homology"/>
<name>A0ABN6EHU6_9BACT</name>
<dbReference type="Proteomes" id="UP001319045">
    <property type="component" value="Chromosome"/>
</dbReference>
<keyword evidence="5" id="KW-0998">Cell outer membrane</keyword>
<evidence type="ECO:0000256" key="3">
    <source>
        <dbReference type="ARBA" id="ARBA00022729"/>
    </source>
</evidence>
<evidence type="ECO:0000256" key="1">
    <source>
        <dbReference type="ARBA" id="ARBA00004442"/>
    </source>
</evidence>
<evidence type="ECO:0000259" key="7">
    <source>
        <dbReference type="Pfam" id="PF07980"/>
    </source>
</evidence>
<dbReference type="PROSITE" id="PS51257">
    <property type="entry name" value="PROKAR_LIPOPROTEIN"/>
    <property type="match status" value="1"/>
</dbReference>
<dbReference type="CDD" id="cd08977">
    <property type="entry name" value="SusD"/>
    <property type="match status" value="1"/>
</dbReference>
<dbReference type="RefSeq" id="WP_207153100.1">
    <property type="nucleotide sequence ID" value="NZ_AP024484.1"/>
</dbReference>
<keyword evidence="4" id="KW-0472">Membrane</keyword>